<dbReference type="AlphaFoldDB" id="A0A1E3QZE6"/>
<organism evidence="8 9">
    <name type="scientific">Babjeviella inositovora NRRL Y-12698</name>
    <dbReference type="NCBI Taxonomy" id="984486"/>
    <lineage>
        <taxon>Eukaryota</taxon>
        <taxon>Fungi</taxon>
        <taxon>Dikarya</taxon>
        <taxon>Ascomycota</taxon>
        <taxon>Saccharomycotina</taxon>
        <taxon>Pichiomycetes</taxon>
        <taxon>Serinales incertae sedis</taxon>
        <taxon>Babjeviella</taxon>
    </lineage>
</organism>
<evidence type="ECO:0000256" key="4">
    <source>
        <dbReference type="ARBA" id="ARBA00022723"/>
    </source>
</evidence>
<keyword evidence="4" id="KW-0479">Metal-binding</keyword>
<protein>
    <recommendedName>
        <fullName evidence="3">inorganic diphosphatase</fullName>
        <ecNumber evidence="3">3.6.1.1</ecNumber>
    </recommendedName>
    <alternativeName>
        <fullName evidence="7">Pyrophosphate phospho-hydrolase</fullName>
    </alternativeName>
</protein>
<dbReference type="GO" id="GO:0004427">
    <property type="term" value="F:inorganic diphosphate phosphatase activity"/>
    <property type="evidence" value="ECO:0007669"/>
    <property type="project" value="UniProtKB-EC"/>
</dbReference>
<dbReference type="Pfam" id="PF00719">
    <property type="entry name" value="Pyrophosphatase"/>
    <property type="match status" value="1"/>
</dbReference>
<dbReference type="GeneID" id="30149380"/>
<evidence type="ECO:0000256" key="5">
    <source>
        <dbReference type="ARBA" id="ARBA00022801"/>
    </source>
</evidence>
<dbReference type="SUPFAM" id="SSF50324">
    <property type="entry name" value="Inorganic pyrophosphatase"/>
    <property type="match status" value="1"/>
</dbReference>
<comment type="cofactor">
    <cofactor evidence="1">
        <name>Mg(2+)</name>
        <dbReference type="ChEBI" id="CHEBI:18420"/>
    </cofactor>
</comment>
<keyword evidence="9" id="KW-1185">Reference proteome</keyword>
<evidence type="ECO:0000256" key="6">
    <source>
        <dbReference type="ARBA" id="ARBA00022842"/>
    </source>
</evidence>
<dbReference type="Gene3D" id="3.90.80.10">
    <property type="entry name" value="Inorganic pyrophosphatase"/>
    <property type="match status" value="1"/>
</dbReference>
<evidence type="ECO:0000256" key="1">
    <source>
        <dbReference type="ARBA" id="ARBA00001946"/>
    </source>
</evidence>
<dbReference type="EMBL" id="KV454426">
    <property type="protein sequence ID" value="ODQ82452.1"/>
    <property type="molecule type" value="Genomic_DNA"/>
</dbReference>
<dbReference type="EC" id="3.6.1.1" evidence="3"/>
<dbReference type="Proteomes" id="UP000094336">
    <property type="component" value="Unassembled WGS sequence"/>
</dbReference>
<dbReference type="PANTHER" id="PTHR10286">
    <property type="entry name" value="INORGANIC PYROPHOSPHATASE"/>
    <property type="match status" value="1"/>
</dbReference>
<evidence type="ECO:0000313" key="9">
    <source>
        <dbReference type="Proteomes" id="UP000094336"/>
    </source>
</evidence>
<dbReference type="GO" id="GO:0005739">
    <property type="term" value="C:mitochondrion"/>
    <property type="evidence" value="ECO:0007669"/>
    <property type="project" value="EnsemblFungi"/>
</dbReference>
<dbReference type="GO" id="GO:0009060">
    <property type="term" value="P:aerobic respiration"/>
    <property type="evidence" value="ECO:0007669"/>
    <property type="project" value="EnsemblFungi"/>
</dbReference>
<sequence length="302" mass="33568">MASRLNMTRGHLQPTAGYSTSAFGGVAQGSKYSTSFKNYATQNNQIVSYFHDIPLGLDLNSNTVNAVIEIPRWTNGKFEISPDLRGNPIVQDSKKGKVRFVNNIFPFHGYIHNYGAIPQTWEDPTAKHHGYYGDNDPLDICEIGSRVAKLGEVRRVKILGALAMIDDGEMDWKIIVIDETDPLARDMPDIHSVSQHMPGILEATKEWFRDYKLPAGKPKNEFAFSGQYKTVGETVEIIQQCHESWKQLVEGKVQGEGLPSIQNSTLEGTPGYESLSSGELLINAALPDTAIPSEVDTLYFYN</sequence>
<proteinExistence type="inferred from homology"/>
<dbReference type="InterPro" id="IPR008162">
    <property type="entry name" value="Pyrophosphatase"/>
</dbReference>
<keyword evidence="5" id="KW-0378">Hydrolase</keyword>
<evidence type="ECO:0000313" key="8">
    <source>
        <dbReference type="EMBL" id="ODQ82452.1"/>
    </source>
</evidence>
<comment type="similarity">
    <text evidence="2">Belongs to the PPase family.</text>
</comment>
<dbReference type="STRING" id="984486.A0A1E3QZE6"/>
<reference evidence="9" key="1">
    <citation type="submission" date="2016-05" db="EMBL/GenBank/DDBJ databases">
        <title>Comparative genomics of biotechnologically important yeasts.</title>
        <authorList>
            <consortium name="DOE Joint Genome Institute"/>
            <person name="Riley R."/>
            <person name="Haridas S."/>
            <person name="Wolfe K.H."/>
            <person name="Lopes M.R."/>
            <person name="Hittinger C.T."/>
            <person name="Goker M."/>
            <person name="Salamov A."/>
            <person name="Wisecaver J."/>
            <person name="Long T.M."/>
            <person name="Aerts A.L."/>
            <person name="Barry K."/>
            <person name="Choi C."/>
            <person name="Clum A."/>
            <person name="Coughlan A.Y."/>
            <person name="Deshpande S."/>
            <person name="Douglass A.P."/>
            <person name="Hanson S.J."/>
            <person name="Klenk H.-P."/>
            <person name="Labutti K."/>
            <person name="Lapidus A."/>
            <person name="Lindquist E."/>
            <person name="Lipzen A."/>
            <person name="Meier-Kolthoff J.P."/>
            <person name="Ohm R.A."/>
            <person name="Otillar R.P."/>
            <person name="Pangilinan J."/>
            <person name="Peng Y."/>
            <person name="Rokas A."/>
            <person name="Rosa C.A."/>
            <person name="Scheuner C."/>
            <person name="Sibirny A.A."/>
            <person name="Slot J.C."/>
            <person name="Stielow J.B."/>
            <person name="Sun H."/>
            <person name="Kurtzman C.P."/>
            <person name="Blackwell M."/>
            <person name="Grigoriev I.V."/>
            <person name="Jeffries T.W."/>
        </authorList>
    </citation>
    <scope>NUCLEOTIDE SEQUENCE [LARGE SCALE GENOMIC DNA]</scope>
    <source>
        <strain evidence="9">NRRL Y-12698</strain>
    </source>
</reference>
<dbReference type="FunFam" id="3.90.80.10:FF:000007">
    <property type="entry name" value="Inorganic pyrophosphatase, mitochondrial"/>
    <property type="match status" value="1"/>
</dbReference>
<keyword evidence="6" id="KW-0460">Magnesium</keyword>
<dbReference type="PROSITE" id="PS00387">
    <property type="entry name" value="PPASE"/>
    <property type="match status" value="1"/>
</dbReference>
<dbReference type="CDD" id="cd00412">
    <property type="entry name" value="pyrophosphatase"/>
    <property type="match status" value="1"/>
</dbReference>
<gene>
    <name evidence="8" type="ORF">BABINDRAFT_31178</name>
</gene>
<accession>A0A1E3QZE6</accession>
<evidence type="ECO:0000256" key="3">
    <source>
        <dbReference type="ARBA" id="ARBA00012146"/>
    </source>
</evidence>
<evidence type="ECO:0000256" key="2">
    <source>
        <dbReference type="ARBA" id="ARBA00006220"/>
    </source>
</evidence>
<evidence type="ECO:0000256" key="7">
    <source>
        <dbReference type="ARBA" id="ARBA00032535"/>
    </source>
</evidence>
<dbReference type="OrthoDB" id="1608002at2759"/>
<dbReference type="GO" id="GO:0006796">
    <property type="term" value="P:phosphate-containing compound metabolic process"/>
    <property type="evidence" value="ECO:0007669"/>
    <property type="project" value="InterPro"/>
</dbReference>
<dbReference type="RefSeq" id="XP_018987780.1">
    <property type="nucleotide sequence ID" value="XM_019131527.1"/>
</dbReference>
<dbReference type="InterPro" id="IPR036649">
    <property type="entry name" value="Pyrophosphatase_sf"/>
</dbReference>
<dbReference type="GO" id="GO:0000287">
    <property type="term" value="F:magnesium ion binding"/>
    <property type="evidence" value="ECO:0007669"/>
    <property type="project" value="InterPro"/>
</dbReference>
<name>A0A1E3QZE6_9ASCO</name>